<evidence type="ECO:0000313" key="1">
    <source>
        <dbReference type="EMBL" id="ORY44702.1"/>
    </source>
</evidence>
<comment type="caution">
    <text evidence="1">The sequence shown here is derived from an EMBL/GenBank/DDBJ whole genome shotgun (WGS) entry which is preliminary data.</text>
</comment>
<proteinExistence type="predicted"/>
<accession>A0A1Y2CCD9</accession>
<name>A0A1Y2CCD9_9FUNG</name>
<keyword evidence="2" id="KW-1185">Reference proteome</keyword>
<protein>
    <submittedName>
        <fullName evidence="1">Uncharacterized protein</fullName>
    </submittedName>
</protein>
<evidence type="ECO:0000313" key="2">
    <source>
        <dbReference type="Proteomes" id="UP000193642"/>
    </source>
</evidence>
<dbReference type="Proteomes" id="UP000193642">
    <property type="component" value="Unassembled WGS sequence"/>
</dbReference>
<organism evidence="1 2">
    <name type="scientific">Rhizoclosmatium globosum</name>
    <dbReference type="NCBI Taxonomy" id="329046"/>
    <lineage>
        <taxon>Eukaryota</taxon>
        <taxon>Fungi</taxon>
        <taxon>Fungi incertae sedis</taxon>
        <taxon>Chytridiomycota</taxon>
        <taxon>Chytridiomycota incertae sedis</taxon>
        <taxon>Chytridiomycetes</taxon>
        <taxon>Chytridiales</taxon>
        <taxon>Chytriomycetaceae</taxon>
        <taxon>Rhizoclosmatium</taxon>
    </lineage>
</organism>
<reference evidence="1 2" key="1">
    <citation type="submission" date="2016-07" db="EMBL/GenBank/DDBJ databases">
        <title>Pervasive Adenine N6-methylation of Active Genes in Fungi.</title>
        <authorList>
            <consortium name="DOE Joint Genome Institute"/>
            <person name="Mondo S.J."/>
            <person name="Dannebaum R.O."/>
            <person name="Kuo R.C."/>
            <person name="Labutti K."/>
            <person name="Haridas S."/>
            <person name="Kuo A."/>
            <person name="Salamov A."/>
            <person name="Ahrendt S.R."/>
            <person name="Lipzen A."/>
            <person name="Sullivan W."/>
            <person name="Andreopoulos W.B."/>
            <person name="Clum A."/>
            <person name="Lindquist E."/>
            <person name="Daum C."/>
            <person name="Ramamoorthy G.K."/>
            <person name="Gryganskyi A."/>
            <person name="Culley D."/>
            <person name="Magnuson J.K."/>
            <person name="James T.Y."/>
            <person name="O'Malley M.A."/>
            <person name="Stajich J.E."/>
            <person name="Spatafora J.W."/>
            <person name="Visel A."/>
            <person name="Grigoriev I.V."/>
        </authorList>
    </citation>
    <scope>NUCLEOTIDE SEQUENCE [LARGE SCALE GENOMIC DNA]</scope>
    <source>
        <strain evidence="1 2">JEL800</strain>
    </source>
</reference>
<gene>
    <name evidence="1" type="ORF">BCR33DRAFT_207187</name>
</gene>
<dbReference type="EMBL" id="MCGO01000021">
    <property type="protein sequence ID" value="ORY44702.1"/>
    <property type="molecule type" value="Genomic_DNA"/>
</dbReference>
<sequence length="362" mass="39689">MHMITPVVPSVVSQASNDRKDLLTSTSSTNLAAQSTNELVIQALEAARDAFKDGHSLGIEKEALMELIMKCSNYYTQDIQAFERSLTEKLNRKRQALLDALEHNIRISNGSSAATIASIPLYFVPGPGVAVAGTIGGVSAAVGFLFSNDKDLKNKVTEFGDPSFLFGDVEKEREPVEEFMRFLVQFGETDVDAANGFLMLLLMARASKESAFSRSTLIRETLSGQHEDSDCGLLTILLNKRAKESTLASRKADLRSGRNIITNNTFKVATQLLAARKNVAYLATSLEVVGVNSAFLGVLTPLAKPARTFGKVLCVVALPLEVFNLSCNINKRAKCIAFIEERTRDYQARIDELVQELVRFQT</sequence>
<dbReference type="AlphaFoldDB" id="A0A1Y2CCD9"/>
<dbReference type="OrthoDB" id="2119311at2759"/>